<comment type="caution">
    <text evidence="4">The sequence shown here is derived from an EMBL/GenBank/DDBJ whole genome shotgun (WGS) entry which is preliminary data.</text>
</comment>
<dbReference type="RefSeq" id="WP_116886054.1">
    <property type="nucleotide sequence ID" value="NZ_CABMMC010000046.1"/>
</dbReference>
<proteinExistence type="predicted"/>
<keyword evidence="1" id="KW-0677">Repeat</keyword>
<dbReference type="Pfam" id="PF05593">
    <property type="entry name" value="RHS_repeat"/>
    <property type="match status" value="1"/>
</dbReference>
<dbReference type="InterPro" id="IPR031325">
    <property type="entry name" value="RHS_repeat"/>
</dbReference>
<dbReference type="InterPro" id="IPR050708">
    <property type="entry name" value="T6SS_VgrG/RHS"/>
</dbReference>
<protein>
    <submittedName>
        <fullName evidence="4">RHS repeat-associated protein</fullName>
    </submittedName>
</protein>
<gene>
    <name evidence="4" type="ORF">C8D82_1601</name>
</gene>
<dbReference type="Proteomes" id="UP000245959">
    <property type="component" value="Unassembled WGS sequence"/>
</dbReference>
<organism evidence="4 5">
    <name type="scientific">Victivallis vadensis</name>
    <dbReference type="NCBI Taxonomy" id="172901"/>
    <lineage>
        <taxon>Bacteria</taxon>
        <taxon>Pseudomonadati</taxon>
        <taxon>Lentisphaerota</taxon>
        <taxon>Lentisphaeria</taxon>
        <taxon>Victivallales</taxon>
        <taxon>Victivallaceae</taxon>
        <taxon>Victivallis</taxon>
    </lineage>
</organism>
<dbReference type="GeneID" id="78297314"/>
<feature type="region of interest" description="Disordered" evidence="2">
    <location>
        <begin position="497"/>
        <end position="522"/>
    </location>
</feature>
<dbReference type="EMBL" id="QEKH01000060">
    <property type="protein sequence ID" value="PVY31177.1"/>
    <property type="molecule type" value="Genomic_DNA"/>
</dbReference>
<dbReference type="OrthoDB" id="9816400at2"/>
<name>A0A2U1AAN4_9BACT</name>
<feature type="domain" description="Teneurin-like YD-shell" evidence="3">
    <location>
        <begin position="1302"/>
        <end position="1511"/>
    </location>
</feature>
<evidence type="ECO:0000259" key="3">
    <source>
        <dbReference type="Pfam" id="PF25023"/>
    </source>
</evidence>
<dbReference type="Gene3D" id="2.180.10.10">
    <property type="entry name" value="RHS repeat-associated core"/>
    <property type="match status" value="2"/>
</dbReference>
<dbReference type="InterPro" id="IPR006530">
    <property type="entry name" value="YD"/>
</dbReference>
<dbReference type="PANTHER" id="PTHR32305">
    <property type="match status" value="1"/>
</dbReference>
<dbReference type="Gene3D" id="3.90.930.1">
    <property type="match status" value="1"/>
</dbReference>
<dbReference type="NCBIfam" id="TIGR01643">
    <property type="entry name" value="YD_repeat_2x"/>
    <property type="match status" value="5"/>
</dbReference>
<dbReference type="NCBIfam" id="TIGR03696">
    <property type="entry name" value="Rhs_assc_core"/>
    <property type="match status" value="1"/>
</dbReference>
<reference evidence="4 5" key="1">
    <citation type="submission" date="2018-04" db="EMBL/GenBank/DDBJ databases">
        <title>Genomic Encyclopedia of Type Strains, Phase IV (KMG-IV): sequencing the most valuable type-strain genomes for metagenomic binning, comparative biology and taxonomic classification.</title>
        <authorList>
            <person name="Goeker M."/>
        </authorList>
    </citation>
    <scope>NUCLEOTIDE SEQUENCE [LARGE SCALE GENOMIC DNA]</scope>
    <source>
        <strain evidence="4 5">DSM 14823</strain>
    </source>
</reference>
<evidence type="ECO:0000313" key="5">
    <source>
        <dbReference type="Proteomes" id="UP000245959"/>
    </source>
</evidence>
<dbReference type="PANTHER" id="PTHR32305:SF15">
    <property type="entry name" value="PROTEIN RHSA-RELATED"/>
    <property type="match status" value="1"/>
</dbReference>
<dbReference type="InterPro" id="IPR056823">
    <property type="entry name" value="TEN-like_YD-shell"/>
</dbReference>
<sequence length="2119" mass="234922">MAFLTVKPPVNAQFAEAYNAIVEGCWKRGFGLDLKKKKIGGFDGQNRKKHEITSEDMQQLRDIIKEGKDQFFDRSKLKLSLPDPFSDEEAKPEINGGKGFLLMPGAYTESGESIYSEEGSASGSLPVLWEHFTDLKAVLESLTTRKYDYSVHIAMNSTDMDVQVDFNRGELSGETHDRDCSGRRAKDDWNIKYNIISQPDGEGECDFLLYFRSASEEGTPAWKLADGTLKAADAFKVNIARMTQLVKITDPRAAGWNTECDIQPVCAISHRIKLEAPDYIPDESVNGVAVEACNTCCGQFTSPYAYLKDAMSAFSGKVQIPLAISSNMGCRLQVGHYMAVFNFADDQYGQYNCDSCIEDEFSSSGSTKEGGSTSWKFVYLRRPTGALVPFFRKGGKYHSMNNAGHSLHDNEGAGNYTLRCADGVSHIFRGGQLAQCYSFLDAAYQLTGLPGEHVKRSGSKDNYSFTSSWGIVNIHVNGRSEPSLIGYTHNSTANSRLRRASVRDTEFQDQEPVGGFTRSTDPADAEGFSPADFFPAGEAPDYGTPTAYSIMDFQNTSGALSAKYIEITFDTGIVAKGFWNKEGNTLMPAELTVFERSAPPAEDNPNPDAMLIQEKQTHIRYSANGRNEAVSVRLKQGFPFGERTVAEYRNYGTEQQREAVTRYIAAPGAAGYSRPELVTDFDGGWTRYEYDSLGRTVKIVTPFGDALPDAPEDQCRVTVYDYTPLAENEEVMENDQRIRTTVETTLGQETARRYRLYFPNESWDVTAAAPGAAYDDPANRVTKSFSYADGDFEGKVRRMENADGTVTVTSYAKLNPTVDEDGQETFELQTTTESGHLPDHGTRTVTVQNLMGDTVERTVYDLESGLLISQSSYTYDQYGRVLTETTADGDVTSTEYNCCGPRRIVAPDGSETEYAYDSFKRLKFESRAGVTTYHTYDANDNETVATVVGSAGGELVTTRVYDADGELVSETDPAGATTAYARGAGWQETTDALGNTSRTEYFRDGSVKRISGTAAVPRSYEYGVENNERFTLARSSETEWSKSYTDFMGRSYKTVYSDGFTETTSFDACGRAVKHENSEGLKQLTVYDDATGKQKYQVTKRADALDEINWSGDAVTEFESGYRLRDGLVVSFDRTFLYHGGERQLYAVQETARDNKHSWETQQGRTASTVRTCSGDGEIEEIVTNFDGTALKNTYRNDMLITGAHSVLGDTVYLYDEFNRAVGSDHKEGGVLRSVRYTLDAAGRQLAVTESAPDLSRTVSYTYDPLGNKLTETTPEGTVTNYAYTPQGQVASISGGVYRQEYGYDAQGRLTALTTYRDDDAPQVTAYEYDARGRLKKKSYPDGNSLSYTYRGDGKLASHTNARGQEFTCSYNRAGEQLAVTGMDQSFEYDLNGRVVKVTDRAGVREFTLDAFGNVLAETVPNLPGKVIMRSYDEFNRQTGLTLDGHSVAYAYGADGRLASIADGAATLRYSYRPGTGLVEAAAWQVGEAAPFLTTAFRYDSHSRLTGITANGQPVIGYTLDKDNRRTQAALSDGSRWEYGYDPLNQLTSAERADSDGAALNAMSYRYDGIGNRTAAEEDGEAFAYASNQLNQYTAVNGRELTYDADGNTLTTDDGWLYTWNSENRLIRAEKGSVKFEAAYDYMGRRFEKKLYDGETLTVHRKFVYDGYKLIGVYDALNNDAEELSFVWQPETAGLDVPLSMKHDNAAYYYVTDGNKNVTALYDATGAEAANYVYGPFGQTLAANGRGGESPAAVDYEGGKVAAICNLLSSNGDEMHRPEDLDLDMLFCMELGGDSGIGGDGNASALRTVFGMEAMDRRQYDTSTTPPLPPGGLALVNPFRFSSEFHDDELGLVYYNYRYYNPQLGRWTKRDPIGETSGLNFYNFATNSIINKIDHLGLANYIVGTQLPEYIPDEGAGAWGSLMSTNDKEMVEAFEKLTVAILMATNFVKYRYPDAAAHLRYYFTNTTGTPYQIRMNEFMKTKAAQSVLNEELKDVKRLADKLPPNIYNITSTSHTEGYVEQDEDPNWYFAVGGFLGCGKGKLTIPSAQCYELEFTFYMIDKYNWDNGKSADLPIVGRVDDILMGTFHKLGFAREFLMYGIKKYKVRWDKNGNRTIEEMQ</sequence>
<keyword evidence="5" id="KW-1185">Reference proteome</keyword>
<evidence type="ECO:0000256" key="2">
    <source>
        <dbReference type="SAM" id="MobiDB-lite"/>
    </source>
</evidence>
<feature type="domain" description="Teneurin-like YD-shell" evidence="3">
    <location>
        <begin position="1536"/>
        <end position="1744"/>
    </location>
</feature>
<dbReference type="InterPro" id="IPR022385">
    <property type="entry name" value="Rhs_assc_core"/>
</dbReference>
<dbReference type="Pfam" id="PF25023">
    <property type="entry name" value="TEN_YD-shell"/>
    <property type="match status" value="2"/>
</dbReference>
<evidence type="ECO:0000256" key="1">
    <source>
        <dbReference type="ARBA" id="ARBA00022737"/>
    </source>
</evidence>
<accession>A0A2U1AAN4</accession>
<evidence type="ECO:0000313" key="4">
    <source>
        <dbReference type="EMBL" id="PVY31177.1"/>
    </source>
</evidence>